<keyword evidence="3" id="KW-1185">Reference proteome</keyword>
<feature type="compositionally biased region" description="Low complexity" evidence="1">
    <location>
        <begin position="107"/>
        <end position="128"/>
    </location>
</feature>
<dbReference type="InterPro" id="IPR050563">
    <property type="entry name" value="4-hydroxybenzoyl-CoA_TE"/>
</dbReference>
<feature type="region of interest" description="Disordered" evidence="1">
    <location>
        <begin position="100"/>
        <end position="132"/>
    </location>
</feature>
<name>A0A5C5B948_9MICO</name>
<organism evidence="2 3">
    <name type="scientific">Miniimonas arenae</name>
    <dbReference type="NCBI Taxonomy" id="676201"/>
    <lineage>
        <taxon>Bacteria</taxon>
        <taxon>Bacillati</taxon>
        <taxon>Actinomycetota</taxon>
        <taxon>Actinomycetes</taxon>
        <taxon>Micrococcales</taxon>
        <taxon>Beutenbergiaceae</taxon>
        <taxon>Miniimonas</taxon>
    </lineage>
</organism>
<dbReference type="Gene3D" id="3.10.129.10">
    <property type="entry name" value="Hotdog Thioesterase"/>
    <property type="match status" value="1"/>
</dbReference>
<comment type="caution">
    <text evidence="2">The sequence shown here is derived from an EMBL/GenBank/DDBJ whole genome shotgun (WGS) entry which is preliminary data.</text>
</comment>
<dbReference type="EMBL" id="VENP01000049">
    <property type="protein sequence ID" value="TNU73370.1"/>
    <property type="molecule type" value="Genomic_DNA"/>
</dbReference>
<dbReference type="GO" id="GO:0047617">
    <property type="term" value="F:fatty acyl-CoA hydrolase activity"/>
    <property type="evidence" value="ECO:0007669"/>
    <property type="project" value="TreeGrafter"/>
</dbReference>
<sequence length="178" mass="18880">MTSRARVVLPVRWSDIDLFGHVNNAAFLRFLDDARFAAFPLMGVDGSGTVTDAVLVVVKNEIDYLAPVPFTPDPLAVEVWVSRVGSSSVDFGYEVTGGASDRGTPVGAGSDDAAPDAAAPDGAAPDGATRAREPRTYLLARSRMVQVDRASGRPQPFAEDERAVLAAHTDAEPVLRGW</sequence>
<dbReference type="SUPFAM" id="SSF54637">
    <property type="entry name" value="Thioesterase/thiol ester dehydrase-isomerase"/>
    <property type="match status" value="1"/>
</dbReference>
<dbReference type="Pfam" id="PF13279">
    <property type="entry name" value="4HBT_2"/>
    <property type="match status" value="1"/>
</dbReference>
<reference evidence="2 3" key="1">
    <citation type="submission" date="2019-06" db="EMBL/GenBank/DDBJ databases">
        <title>Draft genome sequence of Miniimonas arenae KCTC 19750T isolated from sea sand.</title>
        <authorList>
            <person name="Park S.-J."/>
        </authorList>
    </citation>
    <scope>NUCLEOTIDE SEQUENCE [LARGE SCALE GENOMIC DNA]</scope>
    <source>
        <strain evidence="2 3">KCTC 19750</strain>
    </source>
</reference>
<dbReference type="PANTHER" id="PTHR31793">
    <property type="entry name" value="4-HYDROXYBENZOYL-COA THIOESTERASE FAMILY MEMBER"/>
    <property type="match status" value="1"/>
</dbReference>
<gene>
    <name evidence="2" type="ORF">FH969_11715</name>
</gene>
<dbReference type="Proteomes" id="UP000313849">
    <property type="component" value="Unassembled WGS sequence"/>
</dbReference>
<evidence type="ECO:0000313" key="2">
    <source>
        <dbReference type="EMBL" id="TNU73370.1"/>
    </source>
</evidence>
<evidence type="ECO:0000256" key="1">
    <source>
        <dbReference type="SAM" id="MobiDB-lite"/>
    </source>
</evidence>
<accession>A0A5C5B948</accession>
<dbReference type="PANTHER" id="PTHR31793:SF24">
    <property type="entry name" value="LONG-CHAIN ACYL-COA THIOESTERASE FADM"/>
    <property type="match status" value="1"/>
</dbReference>
<dbReference type="InterPro" id="IPR029069">
    <property type="entry name" value="HotDog_dom_sf"/>
</dbReference>
<dbReference type="OrthoDB" id="9799036at2"/>
<proteinExistence type="predicted"/>
<dbReference type="RefSeq" id="WP_108718797.1">
    <property type="nucleotide sequence ID" value="NZ_VENP01000049.1"/>
</dbReference>
<evidence type="ECO:0000313" key="3">
    <source>
        <dbReference type="Proteomes" id="UP000313849"/>
    </source>
</evidence>
<protein>
    <submittedName>
        <fullName evidence="2">Acyl-CoA thioesterase</fullName>
    </submittedName>
</protein>
<dbReference type="AlphaFoldDB" id="A0A5C5B948"/>
<dbReference type="CDD" id="cd00586">
    <property type="entry name" value="4HBT"/>
    <property type="match status" value="1"/>
</dbReference>